<evidence type="ECO:0000313" key="5">
    <source>
        <dbReference type="Proteomes" id="UP000326396"/>
    </source>
</evidence>
<dbReference type="SMART" id="SM00343">
    <property type="entry name" value="ZnF_C2HC"/>
    <property type="match status" value="1"/>
</dbReference>
<organism evidence="4 5">
    <name type="scientific">Mikania micrantha</name>
    <name type="common">bitter vine</name>
    <dbReference type="NCBI Taxonomy" id="192012"/>
    <lineage>
        <taxon>Eukaryota</taxon>
        <taxon>Viridiplantae</taxon>
        <taxon>Streptophyta</taxon>
        <taxon>Embryophyta</taxon>
        <taxon>Tracheophyta</taxon>
        <taxon>Spermatophyta</taxon>
        <taxon>Magnoliopsida</taxon>
        <taxon>eudicotyledons</taxon>
        <taxon>Gunneridae</taxon>
        <taxon>Pentapetalae</taxon>
        <taxon>asterids</taxon>
        <taxon>campanulids</taxon>
        <taxon>Asterales</taxon>
        <taxon>Asteraceae</taxon>
        <taxon>Asteroideae</taxon>
        <taxon>Heliantheae alliance</taxon>
        <taxon>Eupatorieae</taxon>
        <taxon>Mikania</taxon>
    </lineage>
</organism>
<dbReference type="GO" id="GO:0008270">
    <property type="term" value="F:zinc ion binding"/>
    <property type="evidence" value="ECO:0007669"/>
    <property type="project" value="UniProtKB-KW"/>
</dbReference>
<name>A0A5N6LCG1_9ASTR</name>
<evidence type="ECO:0000259" key="3">
    <source>
        <dbReference type="PROSITE" id="PS50158"/>
    </source>
</evidence>
<protein>
    <recommendedName>
        <fullName evidence="3">CCHC-type domain-containing protein</fullName>
    </recommendedName>
</protein>
<keyword evidence="5" id="KW-1185">Reference proteome</keyword>
<reference evidence="4 5" key="1">
    <citation type="submission" date="2019-05" db="EMBL/GenBank/DDBJ databases">
        <title>Mikania micrantha, genome provides insights into the molecular mechanism of rapid growth.</title>
        <authorList>
            <person name="Liu B."/>
        </authorList>
    </citation>
    <scope>NUCLEOTIDE SEQUENCE [LARGE SCALE GENOMIC DNA]</scope>
    <source>
        <strain evidence="4">NLD-2019</strain>
        <tissue evidence="4">Leaf</tissue>
    </source>
</reference>
<evidence type="ECO:0000256" key="1">
    <source>
        <dbReference type="PROSITE-ProRule" id="PRU00047"/>
    </source>
</evidence>
<feature type="domain" description="CCHC-type" evidence="3">
    <location>
        <begin position="79"/>
        <end position="95"/>
    </location>
</feature>
<accession>A0A5N6LCG1</accession>
<feature type="compositionally biased region" description="Basic and acidic residues" evidence="2">
    <location>
        <begin position="25"/>
        <end position="34"/>
    </location>
</feature>
<dbReference type="Proteomes" id="UP000326396">
    <property type="component" value="Unassembled WGS sequence"/>
</dbReference>
<dbReference type="Pfam" id="PF00098">
    <property type="entry name" value="zf-CCHC"/>
    <property type="match status" value="1"/>
</dbReference>
<sequence length="153" mass="18096">MKVLVQWEGKSVQEATHDNIIGRGQHFDNQEKRRFNPSRGRGRGRFRQERKDVSHDDYDKSGRYPRNQSKFVVDISKVRCFNCNDIGHYALNCPKPNKKEETTNLIQEDEEPTLLMVQIEDGVTQKEYEDMEERFLVRYRLSMRASGAERKKT</sequence>
<feature type="region of interest" description="Disordered" evidence="2">
    <location>
        <begin position="15"/>
        <end position="65"/>
    </location>
</feature>
<keyword evidence="1" id="KW-0862">Zinc</keyword>
<gene>
    <name evidence="4" type="ORF">E3N88_44287</name>
</gene>
<proteinExistence type="predicted"/>
<dbReference type="InterPro" id="IPR001878">
    <property type="entry name" value="Znf_CCHC"/>
</dbReference>
<comment type="caution">
    <text evidence="4">The sequence shown here is derived from an EMBL/GenBank/DDBJ whole genome shotgun (WGS) entry which is preliminary data.</text>
</comment>
<keyword evidence="1" id="KW-0479">Metal-binding</keyword>
<evidence type="ECO:0000256" key="2">
    <source>
        <dbReference type="SAM" id="MobiDB-lite"/>
    </source>
</evidence>
<keyword evidence="1" id="KW-0863">Zinc-finger</keyword>
<evidence type="ECO:0000313" key="4">
    <source>
        <dbReference type="EMBL" id="KAD0423217.1"/>
    </source>
</evidence>
<dbReference type="OrthoDB" id="1108004at2759"/>
<dbReference type="PROSITE" id="PS50158">
    <property type="entry name" value="ZF_CCHC"/>
    <property type="match status" value="1"/>
</dbReference>
<dbReference type="GO" id="GO:0003676">
    <property type="term" value="F:nucleic acid binding"/>
    <property type="evidence" value="ECO:0007669"/>
    <property type="project" value="InterPro"/>
</dbReference>
<dbReference type="EMBL" id="SZYD01001695">
    <property type="protein sequence ID" value="KAD0423217.1"/>
    <property type="molecule type" value="Genomic_DNA"/>
</dbReference>
<dbReference type="SUPFAM" id="SSF57756">
    <property type="entry name" value="Retrovirus zinc finger-like domains"/>
    <property type="match status" value="1"/>
</dbReference>
<dbReference type="InterPro" id="IPR036875">
    <property type="entry name" value="Znf_CCHC_sf"/>
</dbReference>
<dbReference type="Gene3D" id="4.10.60.10">
    <property type="entry name" value="Zinc finger, CCHC-type"/>
    <property type="match status" value="1"/>
</dbReference>
<dbReference type="AlphaFoldDB" id="A0A5N6LCG1"/>
<feature type="compositionally biased region" description="Basic and acidic residues" evidence="2">
    <location>
        <begin position="46"/>
        <end position="62"/>
    </location>
</feature>